<evidence type="ECO:0000313" key="2">
    <source>
        <dbReference type="EMBL" id="KAL3676967.1"/>
    </source>
</evidence>
<sequence length="590" mass="67447">MGPEVSGKRLHTVKLMEPEFLLDYCNESSADIILGSQFIPYSFKELNEVDLVEFSALQALKMIKYVTAVQCHCIPVDVFFWTIFNTDAEGDRLVIKGANGNAHVIGWPEIAAACGSQHDPKEEFRSTKVMQSKLRDLHPDLFLPQAVESNPNKKLVNEQRYEECLYYREAAPYGPTYYLMTIVAELFWSAGRAPRFLTPMVYAYLRSLNGHQTNWAKAILHSLRMEISSLQNRGKTRENQKTRAIMWAPVLLQVVYAFRSTIFAGTPLQEADTWLRWSHMTKDGDMTLSSLVAKFPDPIINLQDVRENCLLLEQILLATPVSCTEIQPYRKGYCRTKITVKRKRVQGKLEETSQLQVQENSEPGEEYVTPVLDVRTVCEGDHSVKASTSCSPPANLQQLGQLLGSEVADLVILKCKDFWREVQEEAGNAGTWKRKHDDLLRANGEFTSRLAEKDKNFLAKEVEWKNTLAALRDELTSVRVADSLASEDFRKQLLILEENLKEKTAQLQEEQSSKEWLQEQYNFMSEQLREKQESLLDTRAEATEVKVRMTTLECSILRLEDELRCKESLLTEAQREIETIKTESSAVLAR</sequence>
<name>A0ABD3GCQ9_9MARC</name>
<keyword evidence="1" id="KW-0175">Coiled coil</keyword>
<protein>
    <submittedName>
        <fullName evidence="2">Uncharacterized protein</fullName>
    </submittedName>
</protein>
<accession>A0ABD3GCQ9</accession>
<feature type="coiled-coil region" evidence="1">
    <location>
        <begin position="486"/>
        <end position="583"/>
    </location>
</feature>
<comment type="caution">
    <text evidence="2">The sequence shown here is derived from an EMBL/GenBank/DDBJ whole genome shotgun (WGS) entry which is preliminary data.</text>
</comment>
<proteinExistence type="predicted"/>
<gene>
    <name evidence="2" type="ORF">R1sor_026915</name>
</gene>
<dbReference type="EMBL" id="JBJQOH010000008">
    <property type="protein sequence ID" value="KAL3676967.1"/>
    <property type="molecule type" value="Genomic_DNA"/>
</dbReference>
<evidence type="ECO:0000313" key="3">
    <source>
        <dbReference type="Proteomes" id="UP001633002"/>
    </source>
</evidence>
<dbReference type="AlphaFoldDB" id="A0ABD3GCQ9"/>
<reference evidence="2 3" key="1">
    <citation type="submission" date="2024-09" db="EMBL/GenBank/DDBJ databases">
        <title>Chromosome-scale assembly of Riccia sorocarpa.</title>
        <authorList>
            <person name="Paukszto L."/>
        </authorList>
    </citation>
    <scope>NUCLEOTIDE SEQUENCE [LARGE SCALE GENOMIC DNA]</scope>
    <source>
        <strain evidence="2">LP-2024</strain>
        <tissue evidence="2">Aerial parts of the thallus</tissue>
    </source>
</reference>
<evidence type="ECO:0000256" key="1">
    <source>
        <dbReference type="SAM" id="Coils"/>
    </source>
</evidence>
<organism evidence="2 3">
    <name type="scientific">Riccia sorocarpa</name>
    <dbReference type="NCBI Taxonomy" id="122646"/>
    <lineage>
        <taxon>Eukaryota</taxon>
        <taxon>Viridiplantae</taxon>
        <taxon>Streptophyta</taxon>
        <taxon>Embryophyta</taxon>
        <taxon>Marchantiophyta</taxon>
        <taxon>Marchantiopsida</taxon>
        <taxon>Marchantiidae</taxon>
        <taxon>Marchantiales</taxon>
        <taxon>Ricciaceae</taxon>
        <taxon>Riccia</taxon>
    </lineage>
</organism>
<keyword evidence="3" id="KW-1185">Reference proteome</keyword>
<dbReference type="Proteomes" id="UP001633002">
    <property type="component" value="Unassembled WGS sequence"/>
</dbReference>